<dbReference type="RefSeq" id="WP_114338968.1">
    <property type="nucleotide sequence ID" value="NZ_QPID01000008.1"/>
</dbReference>
<dbReference type="AlphaFoldDB" id="A0A368NGT4"/>
<reference evidence="2 3" key="1">
    <citation type="submission" date="2018-07" db="EMBL/GenBank/DDBJ databases">
        <title>Corallincola holothuriorum sp. nov., a new facultative anaerobe isolated from sea cucumber Apostichopus japonicus.</title>
        <authorList>
            <person name="Xia H."/>
        </authorList>
    </citation>
    <scope>NUCLEOTIDE SEQUENCE [LARGE SCALE GENOMIC DNA]</scope>
    <source>
        <strain evidence="2 3">C4</strain>
    </source>
</reference>
<organism evidence="2 3">
    <name type="scientific">Corallincola holothuriorum</name>
    <dbReference type="NCBI Taxonomy" id="2282215"/>
    <lineage>
        <taxon>Bacteria</taxon>
        <taxon>Pseudomonadati</taxon>
        <taxon>Pseudomonadota</taxon>
        <taxon>Gammaproteobacteria</taxon>
        <taxon>Alteromonadales</taxon>
        <taxon>Psychromonadaceae</taxon>
        <taxon>Corallincola</taxon>
    </lineage>
</organism>
<dbReference type="GO" id="GO:0016787">
    <property type="term" value="F:hydrolase activity"/>
    <property type="evidence" value="ECO:0007669"/>
    <property type="project" value="UniProtKB-KW"/>
</dbReference>
<evidence type="ECO:0000313" key="3">
    <source>
        <dbReference type="Proteomes" id="UP000252558"/>
    </source>
</evidence>
<accession>A0A368NGT4</accession>
<dbReference type="PANTHER" id="PTHR13136:SF11">
    <property type="entry name" value="TESTIS-EXPRESSED PROTEIN 30"/>
    <property type="match status" value="1"/>
</dbReference>
<dbReference type="Pfam" id="PF20408">
    <property type="entry name" value="Abhydrolase_11"/>
    <property type="match status" value="1"/>
</dbReference>
<dbReference type="EMBL" id="QPID01000008">
    <property type="protein sequence ID" value="RCU48844.1"/>
    <property type="molecule type" value="Genomic_DNA"/>
</dbReference>
<evidence type="ECO:0000313" key="2">
    <source>
        <dbReference type="EMBL" id="RCU48844.1"/>
    </source>
</evidence>
<dbReference type="Proteomes" id="UP000252558">
    <property type="component" value="Unassembled WGS sequence"/>
</dbReference>
<dbReference type="InterPro" id="IPR026555">
    <property type="entry name" value="NSL3/Tex30"/>
</dbReference>
<dbReference type="InterPro" id="IPR029058">
    <property type="entry name" value="AB_hydrolase_fold"/>
</dbReference>
<keyword evidence="3" id="KW-1185">Reference proteome</keyword>
<dbReference type="Gene3D" id="3.40.50.1820">
    <property type="entry name" value="alpha/beta hydrolase"/>
    <property type="match status" value="1"/>
</dbReference>
<dbReference type="SUPFAM" id="SSF53474">
    <property type="entry name" value="alpha/beta-Hydrolases"/>
    <property type="match status" value="1"/>
</dbReference>
<dbReference type="OrthoDB" id="652634at2"/>
<protein>
    <submittedName>
        <fullName evidence="2">Alpha/beta hydrolase</fullName>
    </submittedName>
</protein>
<keyword evidence="2" id="KW-0378">Hydrolase</keyword>
<gene>
    <name evidence="2" type="ORF">DU002_13765</name>
</gene>
<proteinExistence type="predicted"/>
<dbReference type="PANTHER" id="PTHR13136">
    <property type="entry name" value="TESTIS DEVELOPMENT PROTEIN PRTD"/>
    <property type="match status" value="1"/>
</dbReference>
<feature type="domain" description="KANL3/Tex30 alpha/beta hydrolase-like" evidence="1">
    <location>
        <begin position="18"/>
        <end position="208"/>
    </location>
</feature>
<name>A0A368NGT4_9GAMM</name>
<sequence length="218" mass="24038">MSEPLPIQLISQADKPIARMIMAHGAGAGMNSEFMAQMASLVTAQGIEVIRFNFPYMVKMIDEQRRRPPDRMPILIAAFKQVMQQFDDELPLFLAGKSMGSRVAANVAAETETALGLVAFGYPFHPPGQPDKLRLAELHSCQVPTLILQGQRDPFGKEDEWPGFKLPNDVSITAVIDGEHSFIPRKRSGTTLAENMIFAASQVAKFVNQQVTVVGDKR</sequence>
<evidence type="ECO:0000259" key="1">
    <source>
        <dbReference type="Pfam" id="PF20408"/>
    </source>
</evidence>
<dbReference type="InterPro" id="IPR046879">
    <property type="entry name" value="KANL3/Tex30_Abhydrolase"/>
</dbReference>
<comment type="caution">
    <text evidence="2">The sequence shown here is derived from an EMBL/GenBank/DDBJ whole genome shotgun (WGS) entry which is preliminary data.</text>
</comment>